<dbReference type="Gene3D" id="1.10.10.350">
    <property type="match status" value="1"/>
</dbReference>
<evidence type="ECO:0000313" key="8">
    <source>
        <dbReference type="EMBL" id="AVQ03454.1"/>
    </source>
</evidence>
<evidence type="ECO:0000259" key="7">
    <source>
        <dbReference type="Pfam" id="PF13860"/>
    </source>
</evidence>
<name>A0ABN5IWN4_9CAUL</name>
<dbReference type="Pfam" id="PF13860">
    <property type="entry name" value="FlgD_ig"/>
    <property type="match status" value="1"/>
</dbReference>
<comment type="similarity">
    <text evidence="1 5">Belongs to the FlgD family.</text>
</comment>
<keyword evidence="8" id="KW-0282">Flagellum</keyword>
<evidence type="ECO:0000313" key="9">
    <source>
        <dbReference type="Proteomes" id="UP000240527"/>
    </source>
</evidence>
<dbReference type="Gene3D" id="2.60.40.4070">
    <property type="match status" value="1"/>
</dbReference>
<evidence type="ECO:0000256" key="6">
    <source>
        <dbReference type="SAM" id="MobiDB-lite"/>
    </source>
</evidence>
<evidence type="ECO:0000256" key="1">
    <source>
        <dbReference type="ARBA" id="ARBA00010577"/>
    </source>
</evidence>
<dbReference type="Pfam" id="PF03963">
    <property type="entry name" value="FlgD"/>
    <property type="match status" value="1"/>
</dbReference>
<accession>A0ABN5IWN4</accession>
<reference evidence="8 9" key="1">
    <citation type="journal article" date="2015" name="Biotechnol. Bioeng.">
        <title>Genome sequence and phenotypic characterization of Caulobacter segnis.</title>
        <authorList>
            <person name="Patel S."/>
            <person name="Fletcher B."/>
            <person name="Scott D.C."/>
            <person name="Ely B."/>
        </authorList>
    </citation>
    <scope>NUCLEOTIDE SEQUENCE [LARGE SCALE GENOMIC DNA]</scope>
    <source>
        <strain evidence="8 9">TK0059</strain>
    </source>
</reference>
<feature type="domain" description="FlgD/Vpr Ig-like" evidence="7">
    <location>
        <begin position="104"/>
        <end position="177"/>
    </location>
</feature>
<evidence type="ECO:0000256" key="4">
    <source>
        <dbReference type="ARBA" id="ARBA00024746"/>
    </source>
</evidence>
<gene>
    <name evidence="8" type="ORF">B7G68_17345</name>
</gene>
<comment type="function">
    <text evidence="4 5">Required for flagellar hook formation. May act as a scaffolding protein.</text>
</comment>
<keyword evidence="8" id="KW-0966">Cell projection</keyword>
<dbReference type="InterPro" id="IPR025965">
    <property type="entry name" value="FlgD/Vpr_Ig-like"/>
</dbReference>
<sequence length="242" mass="25065">MATAVSSQNTTSVLDRINNGRTSMASNTETFLKLLTTQLKNQDPLSPTDTTQMTQQITQMTGVEQQLVTNDLLAALVGMNTGTGLTEGVSMIGKQVTATTDSSTLKGGKAAFSWTQAGGSTSLTVEIKNAAGKVVRTLKPDDQKSGDHTLTWDGKDDTGAQLPNGGVYTASVKAVGADNKDIKVTNVKGRTEGVVTAVDNFTGQPKVIVDGQAIPIDNVIGITAAPATTTTTDSDQTTSKAA</sequence>
<evidence type="ECO:0000256" key="5">
    <source>
        <dbReference type="RuleBase" id="RU362076"/>
    </source>
</evidence>
<evidence type="ECO:0000256" key="3">
    <source>
        <dbReference type="ARBA" id="ARBA00022795"/>
    </source>
</evidence>
<keyword evidence="3 5" id="KW-1005">Bacterial flagellum biogenesis</keyword>
<dbReference type="EMBL" id="CP027850">
    <property type="protein sequence ID" value="AVQ03454.1"/>
    <property type="molecule type" value="Genomic_DNA"/>
</dbReference>
<keyword evidence="9" id="KW-1185">Reference proteome</keyword>
<dbReference type="Proteomes" id="UP000240527">
    <property type="component" value="Chromosome"/>
</dbReference>
<protein>
    <recommendedName>
        <fullName evidence="2 5">Basal-body rod modification protein FlgD</fullName>
    </recommendedName>
</protein>
<organism evidence="8 9">
    <name type="scientific">Caulobacter segnis</name>
    <dbReference type="NCBI Taxonomy" id="88688"/>
    <lineage>
        <taxon>Bacteria</taxon>
        <taxon>Pseudomonadati</taxon>
        <taxon>Pseudomonadota</taxon>
        <taxon>Alphaproteobacteria</taxon>
        <taxon>Caulobacterales</taxon>
        <taxon>Caulobacteraceae</taxon>
        <taxon>Caulobacter</taxon>
    </lineage>
</organism>
<dbReference type="InterPro" id="IPR005648">
    <property type="entry name" value="FlgD"/>
</dbReference>
<dbReference type="InterPro" id="IPR020751">
    <property type="entry name" value="aa-tRNA-synth_I_codon-bd_sub2"/>
</dbReference>
<evidence type="ECO:0000256" key="2">
    <source>
        <dbReference type="ARBA" id="ARBA00016013"/>
    </source>
</evidence>
<keyword evidence="8" id="KW-0969">Cilium</keyword>
<feature type="region of interest" description="Disordered" evidence="6">
    <location>
        <begin position="1"/>
        <end position="21"/>
    </location>
</feature>
<proteinExistence type="inferred from homology"/>
<dbReference type="RefSeq" id="WP_013080465.1">
    <property type="nucleotide sequence ID" value="NZ_CP027850.1"/>
</dbReference>
<feature type="region of interest" description="Disordered" evidence="6">
    <location>
        <begin position="140"/>
        <end position="159"/>
    </location>
</feature>